<dbReference type="InterPro" id="IPR050266">
    <property type="entry name" value="AB_hydrolase_sf"/>
</dbReference>
<proteinExistence type="predicted"/>
<keyword evidence="2" id="KW-0378">Hydrolase</keyword>
<evidence type="ECO:0000259" key="1">
    <source>
        <dbReference type="Pfam" id="PF00561"/>
    </source>
</evidence>
<evidence type="ECO:0000313" key="3">
    <source>
        <dbReference type="Proteomes" id="UP000694308"/>
    </source>
</evidence>
<gene>
    <name evidence="2" type="ORF">I6U48_27190</name>
</gene>
<protein>
    <submittedName>
        <fullName evidence="2">Alpha/beta hydrolase</fullName>
    </submittedName>
</protein>
<dbReference type="AlphaFoldDB" id="A0A949WTT4"/>
<feature type="domain" description="AB hydrolase-1" evidence="1">
    <location>
        <begin position="21"/>
        <end position="119"/>
    </location>
</feature>
<dbReference type="EMBL" id="JAEEGC010000188">
    <property type="protein sequence ID" value="MBV7276561.1"/>
    <property type="molecule type" value="Genomic_DNA"/>
</dbReference>
<dbReference type="PANTHER" id="PTHR43798">
    <property type="entry name" value="MONOACYLGLYCEROL LIPASE"/>
    <property type="match status" value="1"/>
</dbReference>
<dbReference type="Pfam" id="PF00561">
    <property type="entry name" value="Abhydrolase_1"/>
    <property type="match status" value="1"/>
</dbReference>
<evidence type="ECO:0000313" key="2">
    <source>
        <dbReference type="EMBL" id="MBV7276561.1"/>
    </source>
</evidence>
<dbReference type="GO" id="GO:0016787">
    <property type="term" value="F:hydrolase activity"/>
    <property type="evidence" value="ECO:0007669"/>
    <property type="project" value="UniProtKB-KW"/>
</dbReference>
<reference evidence="2" key="1">
    <citation type="submission" date="2020-12" db="EMBL/GenBank/DDBJ databases">
        <title>Clostridium thailandense sp. nov., a novel acetogenic bacterium isolated from peat land soil in Thailand.</title>
        <authorList>
            <person name="Chaikitkaew S."/>
            <person name="Birkeland N.K."/>
        </authorList>
    </citation>
    <scope>NUCLEOTIDE SEQUENCE</scope>
    <source>
        <strain evidence="2">PL3</strain>
    </source>
</reference>
<sequence>MPYIKLSDLNLYYEEVGIGEPVIFLHNAFSRGILAFSAQIPVLQNKYHCIMPDLRGHGRTKCDELKWTIPQLAEDIIEFINKLELKKVNLIGFSMGGGVAFYIATKCPKLINSLLTIGTASCVTDGIKSNANNFEYHIIKNEEDKNYINLLKHNHFDAHKGEWKSFAKTSVMN</sequence>
<accession>A0A949WTT4</accession>
<dbReference type="Proteomes" id="UP000694308">
    <property type="component" value="Unassembled WGS sequence"/>
</dbReference>
<dbReference type="InterPro" id="IPR000073">
    <property type="entry name" value="AB_hydrolase_1"/>
</dbReference>
<comment type="caution">
    <text evidence="2">The sequence shown here is derived from an EMBL/GenBank/DDBJ whole genome shotgun (WGS) entry which is preliminary data.</text>
</comment>
<organism evidence="2 3">
    <name type="scientific">Clostridium thailandense</name>
    <dbReference type="NCBI Taxonomy" id="2794346"/>
    <lineage>
        <taxon>Bacteria</taxon>
        <taxon>Bacillati</taxon>
        <taxon>Bacillota</taxon>
        <taxon>Clostridia</taxon>
        <taxon>Eubacteriales</taxon>
        <taxon>Clostridiaceae</taxon>
        <taxon>Clostridium</taxon>
    </lineage>
</organism>
<keyword evidence="3" id="KW-1185">Reference proteome</keyword>
<dbReference type="RefSeq" id="WP_218323643.1">
    <property type="nucleotide sequence ID" value="NZ_JAEEGC010000188.1"/>
</dbReference>
<name>A0A949WTT4_9CLOT</name>